<gene>
    <name evidence="1" type="ORF">EZ437_19830</name>
</gene>
<sequence>MPKKTRATKITDIRAEKAWLKKTRPSAYALESRDRKKTFLIVCEGQTEEQYFKSFPVVSASVKPVPLGCSKTALVECTKQIVAEDNYDEVWCVFDMDVKGDIVGQKEDYNLAIRSALKAGFKCAYSNDAFELWFALHYNYYDQQQHRSFYYEKLSDFWNINYEKHGKLLSFSKTIYTKLLEGGADQLEAIRRAKQLHNKYSSENYHEHNPVTLVYKLVLKLNQYLRT</sequence>
<organism evidence="1 2">
    <name type="scientific">Pedobacter psychroterrae</name>
    <dbReference type="NCBI Taxonomy" id="2530453"/>
    <lineage>
        <taxon>Bacteria</taxon>
        <taxon>Pseudomonadati</taxon>
        <taxon>Bacteroidota</taxon>
        <taxon>Sphingobacteriia</taxon>
        <taxon>Sphingobacteriales</taxon>
        <taxon>Sphingobacteriaceae</taxon>
        <taxon>Pedobacter</taxon>
    </lineage>
</organism>
<comment type="caution">
    <text evidence="1">The sequence shown here is derived from an EMBL/GenBank/DDBJ whole genome shotgun (WGS) entry which is preliminary data.</text>
</comment>
<dbReference type="EMBL" id="SJSL01000009">
    <property type="protein sequence ID" value="TCC97340.1"/>
    <property type="molecule type" value="Genomic_DNA"/>
</dbReference>
<dbReference type="OrthoDB" id="9796523at2"/>
<dbReference type="AlphaFoldDB" id="A0A4R0NAS1"/>
<protein>
    <submittedName>
        <fullName evidence="1">RloB domain-containing protein</fullName>
    </submittedName>
</protein>
<dbReference type="InterPro" id="IPR025591">
    <property type="entry name" value="RloB"/>
</dbReference>
<evidence type="ECO:0000313" key="2">
    <source>
        <dbReference type="Proteomes" id="UP000293347"/>
    </source>
</evidence>
<evidence type="ECO:0000313" key="1">
    <source>
        <dbReference type="EMBL" id="TCC97340.1"/>
    </source>
</evidence>
<proteinExistence type="predicted"/>
<name>A0A4R0NAS1_9SPHI</name>
<keyword evidence="2" id="KW-1185">Reference proteome</keyword>
<dbReference type="RefSeq" id="WP_131597835.1">
    <property type="nucleotide sequence ID" value="NZ_SJSL01000009.1"/>
</dbReference>
<reference evidence="1 2" key="1">
    <citation type="submission" date="2019-02" db="EMBL/GenBank/DDBJ databases">
        <title>Pedobacter sp. RP-1-14 sp. nov., isolated from Arctic soil.</title>
        <authorList>
            <person name="Dahal R.H."/>
        </authorList>
    </citation>
    <scope>NUCLEOTIDE SEQUENCE [LARGE SCALE GENOMIC DNA]</scope>
    <source>
        <strain evidence="1 2">RP-1-14</strain>
    </source>
</reference>
<dbReference type="Proteomes" id="UP000293347">
    <property type="component" value="Unassembled WGS sequence"/>
</dbReference>
<dbReference type="Pfam" id="PF13707">
    <property type="entry name" value="RloB"/>
    <property type="match status" value="1"/>
</dbReference>
<accession>A0A4R0NAS1</accession>